<dbReference type="EMBL" id="CM000848">
    <property type="protein sequence ID" value="KRH12213.1"/>
    <property type="molecule type" value="Genomic_DNA"/>
</dbReference>
<name>A0A0R0GBD6_SOYBN</name>
<proteinExistence type="predicted"/>
<reference evidence="1" key="3">
    <citation type="submission" date="2018-07" db="EMBL/GenBank/DDBJ databases">
        <title>WGS assembly of Glycine max.</title>
        <authorList>
            <person name="Schmutz J."/>
            <person name="Cannon S."/>
            <person name="Schlueter J."/>
            <person name="Ma J."/>
            <person name="Mitros T."/>
            <person name="Nelson W."/>
            <person name="Hyten D."/>
            <person name="Song Q."/>
            <person name="Thelen J."/>
            <person name="Cheng J."/>
            <person name="Xu D."/>
            <person name="Hellsten U."/>
            <person name="May G."/>
            <person name="Yu Y."/>
            <person name="Sakurai T."/>
            <person name="Umezawa T."/>
            <person name="Bhattacharyya M."/>
            <person name="Sandhu D."/>
            <person name="Valliyodan B."/>
            <person name="Lindquist E."/>
            <person name="Peto M."/>
            <person name="Grant D."/>
            <person name="Shu S."/>
            <person name="Goodstein D."/>
            <person name="Barry K."/>
            <person name="Futrell-Griggs M."/>
            <person name="Abernathy B."/>
            <person name="Du J."/>
            <person name="Tian Z."/>
            <person name="Zhu L."/>
            <person name="Gill N."/>
            <person name="Joshi T."/>
            <person name="Libault M."/>
            <person name="Sethuraman A."/>
            <person name="Zhang X."/>
            <person name="Shinozaki K."/>
            <person name="Nguyen H."/>
            <person name="Wing R."/>
            <person name="Cregan P."/>
            <person name="Specht J."/>
            <person name="Grimwood J."/>
            <person name="Rokhsar D."/>
            <person name="Stacey G."/>
            <person name="Shoemaker R."/>
            <person name="Jackson S."/>
        </authorList>
    </citation>
    <scope>NUCLEOTIDE SEQUENCE</scope>
    <source>
        <tissue evidence="1">Callus</tissue>
    </source>
</reference>
<dbReference type="InParanoid" id="A0A0R0GBD6"/>
<protein>
    <submittedName>
        <fullName evidence="1 2">Uncharacterized protein</fullName>
    </submittedName>
</protein>
<sequence>MIAHAIIWATQTNVLPKMVRALALPKMVKSTKLREYEMKNRFIHRGNLCAYWKKFHKKIYYWLKIECLFPTCLDYCSV</sequence>
<dbReference type="EnsemblPlants" id="KRH12213">
    <property type="protein sequence ID" value="KRH12213"/>
    <property type="gene ID" value="GLYMA_15G159600"/>
</dbReference>
<evidence type="ECO:0000313" key="3">
    <source>
        <dbReference type="Proteomes" id="UP000008827"/>
    </source>
</evidence>
<organism evidence="1">
    <name type="scientific">Glycine max</name>
    <name type="common">Soybean</name>
    <name type="synonym">Glycine hispida</name>
    <dbReference type="NCBI Taxonomy" id="3847"/>
    <lineage>
        <taxon>Eukaryota</taxon>
        <taxon>Viridiplantae</taxon>
        <taxon>Streptophyta</taxon>
        <taxon>Embryophyta</taxon>
        <taxon>Tracheophyta</taxon>
        <taxon>Spermatophyta</taxon>
        <taxon>Magnoliopsida</taxon>
        <taxon>eudicotyledons</taxon>
        <taxon>Gunneridae</taxon>
        <taxon>Pentapetalae</taxon>
        <taxon>rosids</taxon>
        <taxon>fabids</taxon>
        <taxon>Fabales</taxon>
        <taxon>Fabaceae</taxon>
        <taxon>Papilionoideae</taxon>
        <taxon>50 kb inversion clade</taxon>
        <taxon>NPAAA clade</taxon>
        <taxon>indigoferoid/millettioid clade</taxon>
        <taxon>Phaseoleae</taxon>
        <taxon>Glycine</taxon>
        <taxon>Glycine subgen. Soja</taxon>
    </lineage>
</organism>
<reference evidence="1 2" key="1">
    <citation type="journal article" date="2010" name="Nature">
        <title>Genome sequence of the palaeopolyploid soybean.</title>
        <authorList>
            <person name="Schmutz J."/>
            <person name="Cannon S.B."/>
            <person name="Schlueter J."/>
            <person name="Ma J."/>
            <person name="Mitros T."/>
            <person name="Nelson W."/>
            <person name="Hyten D.L."/>
            <person name="Song Q."/>
            <person name="Thelen J.J."/>
            <person name="Cheng J."/>
            <person name="Xu D."/>
            <person name="Hellsten U."/>
            <person name="May G.D."/>
            <person name="Yu Y."/>
            <person name="Sakurai T."/>
            <person name="Umezawa T."/>
            <person name="Bhattacharyya M.K."/>
            <person name="Sandhu D."/>
            <person name="Valliyodan B."/>
            <person name="Lindquist E."/>
            <person name="Peto M."/>
            <person name="Grant D."/>
            <person name="Shu S."/>
            <person name="Goodstein D."/>
            <person name="Barry K."/>
            <person name="Futrell-Griggs M."/>
            <person name="Abernathy B."/>
            <person name="Du J."/>
            <person name="Tian Z."/>
            <person name="Zhu L."/>
            <person name="Gill N."/>
            <person name="Joshi T."/>
            <person name="Libault M."/>
            <person name="Sethuraman A."/>
            <person name="Zhang X.-C."/>
            <person name="Shinozaki K."/>
            <person name="Nguyen H.T."/>
            <person name="Wing R.A."/>
            <person name="Cregan P."/>
            <person name="Specht J."/>
            <person name="Grimwood J."/>
            <person name="Rokhsar D."/>
            <person name="Stacey G."/>
            <person name="Shoemaker R.C."/>
            <person name="Jackson S.A."/>
        </authorList>
    </citation>
    <scope>NUCLEOTIDE SEQUENCE [LARGE SCALE GENOMIC DNA]</scope>
    <source>
        <strain evidence="2">cv. Williams 82</strain>
        <tissue evidence="1">Callus</tissue>
    </source>
</reference>
<gene>
    <name evidence="1" type="ORF">GLYMA_15G159600</name>
</gene>
<dbReference type="SMR" id="A0A0R0GBD6"/>
<evidence type="ECO:0000313" key="2">
    <source>
        <dbReference type="EnsemblPlants" id="KRH12213"/>
    </source>
</evidence>
<dbReference type="AlphaFoldDB" id="A0A0R0GBD6"/>
<accession>A0A0R0GBD6</accession>
<keyword evidence="3" id="KW-1185">Reference proteome</keyword>
<dbReference type="Proteomes" id="UP000008827">
    <property type="component" value="Chromosome 15"/>
</dbReference>
<evidence type="ECO:0000313" key="1">
    <source>
        <dbReference type="EMBL" id="KRH12213.1"/>
    </source>
</evidence>
<dbReference type="Gramene" id="KRH12213">
    <property type="protein sequence ID" value="KRH12213"/>
    <property type="gene ID" value="GLYMA_15G159600"/>
</dbReference>
<reference evidence="2" key="2">
    <citation type="submission" date="2018-02" db="UniProtKB">
        <authorList>
            <consortium name="EnsemblPlants"/>
        </authorList>
    </citation>
    <scope>IDENTIFICATION</scope>
    <source>
        <strain evidence="2">Williams 82</strain>
    </source>
</reference>